<keyword evidence="1" id="KW-0472">Membrane</keyword>
<gene>
    <name evidence="2" type="ORF">BHC46_00675</name>
</gene>
<feature type="transmembrane region" description="Helical" evidence="1">
    <location>
        <begin position="130"/>
        <end position="163"/>
    </location>
</feature>
<feature type="transmembrane region" description="Helical" evidence="1">
    <location>
        <begin position="427"/>
        <end position="449"/>
    </location>
</feature>
<feature type="transmembrane region" description="Helical" evidence="1">
    <location>
        <begin position="20"/>
        <end position="37"/>
    </location>
</feature>
<feature type="transmembrane region" description="Helical" evidence="1">
    <location>
        <begin position="214"/>
        <end position="235"/>
    </location>
</feature>
<evidence type="ECO:0000313" key="2">
    <source>
        <dbReference type="EMBL" id="PIT50209.1"/>
    </source>
</evidence>
<feature type="transmembrane region" description="Helical" evidence="1">
    <location>
        <begin position="325"/>
        <end position="344"/>
    </location>
</feature>
<keyword evidence="1" id="KW-1133">Transmembrane helix</keyword>
<feature type="transmembrane region" description="Helical" evidence="1">
    <location>
        <begin position="300"/>
        <end position="319"/>
    </location>
</feature>
<dbReference type="AlphaFoldDB" id="A0A2N9XPF4"/>
<feature type="transmembrane region" description="Helical" evidence="1">
    <location>
        <begin position="270"/>
        <end position="288"/>
    </location>
</feature>
<accession>A0A2N9XPF4</accession>
<feature type="transmembrane region" description="Helical" evidence="1">
    <location>
        <begin position="398"/>
        <end position="415"/>
    </location>
</feature>
<name>A0A2N9XPF4_9NEIS</name>
<feature type="transmembrane region" description="Helical" evidence="1">
    <location>
        <begin position="183"/>
        <end position="207"/>
    </location>
</feature>
<feature type="transmembrane region" description="Helical" evidence="1">
    <location>
        <begin position="351"/>
        <end position="378"/>
    </location>
</feature>
<reference evidence="2 3" key="1">
    <citation type="journal article" date="2017" name="MBio">
        <title>Type VI secretion-mediated competition in the bee gut microbiome.</title>
        <authorList>
            <person name="Steele M.I."/>
            <person name="Kwong W.K."/>
            <person name="Powell J.E."/>
            <person name="Whiteley M."/>
            <person name="Moran N.A."/>
        </authorList>
    </citation>
    <scope>NUCLEOTIDE SEQUENCE [LARGE SCALE GENOMIC DNA]</scope>
    <source>
        <strain evidence="2 3">Ruf1-X</strain>
    </source>
</reference>
<keyword evidence="1" id="KW-0812">Transmembrane</keyword>
<sequence length="556" mass="63840">MLTYTPSKPSPQEVNKKRSWLLLLLVFVWLWPGVLHHDLWTPGEPYLFTTASQWHTAHWAVPTIFGEINWEASPLYIWLTAVSQHLFSPKQMDAYEATRLTNVILIACTFACIGGSARQFLGRGYGRIAVLILLGCTGLLIPAHFINDSIILCLGAAMCWYGFSLADRRIMMASMMLGGGWTVLSLTGSLLWPLLLILLAFSLLLYPQWRRRRYFLVLLISLLCALPLMLIWPLALHQTAANIFNLWWRYHALAPFGGFRHFEIDFSLNYYLKNLIWFAFPAWPLAIWTASRGKLKKQCLSILAVKWLSLCLLAFAFMPQQHQDLLVFVLPPLVVLGAAQLDALRRGAVAFLNWFGIMAFGFLAIFLWLGFIAMNYGWPAKLAQRAVYFSPYYRYDVNYFPVIVACVLTLLWLWAITRQHIRGRQAVTNWAAGVLLVWSLLLTLFLPWLDAAKSARPVVQQMQNSLSEDQLQAFSDKRACISINHDNFSTRIVWLQYSWIPLQIDNPDCNYRLITRDPKAIPPPQWHEIWAGARPREKNNIIALWVKTTATKEQQP</sequence>
<comment type="caution">
    <text evidence="2">The sequence shown here is derived from an EMBL/GenBank/DDBJ whole genome shotgun (WGS) entry which is preliminary data.</text>
</comment>
<dbReference type="RefSeq" id="WP_100138659.1">
    <property type="nucleotide sequence ID" value="NZ_MEIP01000002.1"/>
</dbReference>
<evidence type="ECO:0000256" key="1">
    <source>
        <dbReference type="SAM" id="Phobius"/>
    </source>
</evidence>
<organism evidence="2 3">
    <name type="scientific">Snodgrassella alvi</name>
    <dbReference type="NCBI Taxonomy" id="1196083"/>
    <lineage>
        <taxon>Bacteria</taxon>
        <taxon>Pseudomonadati</taxon>
        <taxon>Pseudomonadota</taxon>
        <taxon>Betaproteobacteria</taxon>
        <taxon>Neisseriales</taxon>
        <taxon>Neisseriaceae</taxon>
        <taxon>Snodgrassella</taxon>
    </lineage>
</organism>
<evidence type="ECO:0000313" key="3">
    <source>
        <dbReference type="Proteomes" id="UP000229970"/>
    </source>
</evidence>
<evidence type="ECO:0008006" key="4">
    <source>
        <dbReference type="Google" id="ProtNLM"/>
    </source>
</evidence>
<protein>
    <recommendedName>
        <fullName evidence="4">Inner membrane protein</fullName>
    </recommendedName>
</protein>
<proteinExistence type="predicted"/>
<dbReference type="EMBL" id="MEIP01000002">
    <property type="protein sequence ID" value="PIT50209.1"/>
    <property type="molecule type" value="Genomic_DNA"/>
</dbReference>
<dbReference type="Proteomes" id="UP000229970">
    <property type="component" value="Unassembled WGS sequence"/>
</dbReference>
<feature type="transmembrane region" description="Helical" evidence="1">
    <location>
        <begin position="100"/>
        <end position="118"/>
    </location>
</feature>